<dbReference type="Proteomes" id="UP000887159">
    <property type="component" value="Unassembled WGS sequence"/>
</dbReference>
<sequence length="126" mass="14062">MMNNLPSSRISPAPAFMRCGVDYAGPFQIKIIKGRGSKSIKAYIALFVCFTTRAIHLELVTDLSADAFIAALKRFISRRGKCSDIYSDCGCNFVGAYRKLMEFEKLAKSDNYNQNVSKFLTDNGIK</sequence>
<evidence type="ECO:0000313" key="2">
    <source>
        <dbReference type="Proteomes" id="UP000887159"/>
    </source>
</evidence>
<accession>A0A8X6SLJ7</accession>
<reference evidence="1" key="1">
    <citation type="submission" date="2020-08" db="EMBL/GenBank/DDBJ databases">
        <title>Multicomponent nature underlies the extraordinary mechanical properties of spider dragline silk.</title>
        <authorList>
            <person name="Kono N."/>
            <person name="Nakamura H."/>
            <person name="Mori M."/>
            <person name="Yoshida Y."/>
            <person name="Ohtoshi R."/>
            <person name="Malay A.D."/>
            <person name="Moran D.A.P."/>
            <person name="Tomita M."/>
            <person name="Numata K."/>
            <person name="Arakawa K."/>
        </authorList>
    </citation>
    <scope>NUCLEOTIDE SEQUENCE</scope>
</reference>
<dbReference type="PANTHER" id="PTHR47331">
    <property type="entry name" value="PHD-TYPE DOMAIN-CONTAINING PROTEIN"/>
    <property type="match status" value="1"/>
</dbReference>
<dbReference type="EMBL" id="BMAU01021323">
    <property type="protein sequence ID" value="GFY13530.1"/>
    <property type="molecule type" value="Genomic_DNA"/>
</dbReference>
<evidence type="ECO:0000313" key="1">
    <source>
        <dbReference type="EMBL" id="GFY13530.1"/>
    </source>
</evidence>
<dbReference type="InterPro" id="IPR036397">
    <property type="entry name" value="RNaseH_sf"/>
</dbReference>
<dbReference type="AlphaFoldDB" id="A0A8X6SLJ7"/>
<organism evidence="1 2">
    <name type="scientific">Trichonephila clavipes</name>
    <name type="common">Golden silk orbweaver</name>
    <name type="synonym">Nephila clavipes</name>
    <dbReference type="NCBI Taxonomy" id="2585209"/>
    <lineage>
        <taxon>Eukaryota</taxon>
        <taxon>Metazoa</taxon>
        <taxon>Ecdysozoa</taxon>
        <taxon>Arthropoda</taxon>
        <taxon>Chelicerata</taxon>
        <taxon>Arachnida</taxon>
        <taxon>Araneae</taxon>
        <taxon>Araneomorphae</taxon>
        <taxon>Entelegynae</taxon>
        <taxon>Araneoidea</taxon>
        <taxon>Nephilidae</taxon>
        <taxon>Trichonephila</taxon>
    </lineage>
</organism>
<proteinExistence type="predicted"/>
<dbReference type="PANTHER" id="PTHR47331:SF1">
    <property type="entry name" value="GAG-LIKE PROTEIN"/>
    <property type="match status" value="1"/>
</dbReference>
<name>A0A8X6SLJ7_TRICX</name>
<dbReference type="InterPro" id="IPR012337">
    <property type="entry name" value="RNaseH-like_sf"/>
</dbReference>
<dbReference type="SUPFAM" id="SSF53098">
    <property type="entry name" value="Ribonuclease H-like"/>
    <property type="match status" value="1"/>
</dbReference>
<dbReference type="Gene3D" id="3.30.420.10">
    <property type="entry name" value="Ribonuclease H-like superfamily/Ribonuclease H"/>
    <property type="match status" value="1"/>
</dbReference>
<protein>
    <submittedName>
        <fullName evidence="1">Integrase catalytic domain-containing protein</fullName>
    </submittedName>
</protein>
<dbReference type="GO" id="GO:0003676">
    <property type="term" value="F:nucleic acid binding"/>
    <property type="evidence" value="ECO:0007669"/>
    <property type="project" value="InterPro"/>
</dbReference>
<gene>
    <name evidence="1" type="ORF">TNCV_4959001</name>
</gene>
<keyword evidence="2" id="KW-1185">Reference proteome</keyword>
<comment type="caution">
    <text evidence="1">The sequence shown here is derived from an EMBL/GenBank/DDBJ whole genome shotgun (WGS) entry which is preliminary data.</text>
</comment>